<proteinExistence type="inferred from homology"/>
<dbReference type="Pfam" id="PF08281">
    <property type="entry name" value="Sigma70_r4_2"/>
    <property type="match status" value="1"/>
</dbReference>
<dbReference type="Gene3D" id="1.10.10.10">
    <property type="entry name" value="Winged helix-like DNA-binding domain superfamily/Winged helix DNA-binding domain"/>
    <property type="match status" value="1"/>
</dbReference>
<sequence>MILKALFNEEPTLLQQLADGQTTAFTAIYNQYYPELYYLAKRLAADAAPDIVAEVFIQLWTQRKLFENDRHLLAYLRVMTRNACYDLLKKQQRDMQHMRALLHISEQEHEDQYFREIIEGRLFTLIRAEIDQLPPHIREVFKLAYIDGLKNAEIARQLNMKDASVRVRKAEALKILRATLYRTELIIIIKMAVWVNP</sequence>
<evidence type="ECO:0000313" key="8">
    <source>
        <dbReference type="Proteomes" id="UP000324611"/>
    </source>
</evidence>
<reference evidence="7 8" key="2">
    <citation type="submission" date="2019-09" db="EMBL/GenBank/DDBJ databases">
        <authorList>
            <person name="Jin C."/>
        </authorList>
    </citation>
    <scope>NUCLEOTIDE SEQUENCE [LARGE SCALE GENOMIC DNA]</scope>
    <source>
        <strain evidence="7 8">BN140078</strain>
    </source>
</reference>
<dbReference type="InterPro" id="IPR007627">
    <property type="entry name" value="RNA_pol_sigma70_r2"/>
</dbReference>
<dbReference type="PANTHER" id="PTHR43133">
    <property type="entry name" value="RNA POLYMERASE ECF-TYPE SIGMA FACTO"/>
    <property type="match status" value="1"/>
</dbReference>
<dbReference type="Pfam" id="PF04542">
    <property type="entry name" value="Sigma70_r2"/>
    <property type="match status" value="1"/>
</dbReference>
<evidence type="ECO:0000256" key="3">
    <source>
        <dbReference type="ARBA" id="ARBA00023082"/>
    </source>
</evidence>
<dbReference type="InterPro" id="IPR036388">
    <property type="entry name" value="WH-like_DNA-bd_sf"/>
</dbReference>
<feature type="domain" description="RNA polymerase sigma-70 region 2" evidence="5">
    <location>
        <begin position="28"/>
        <end position="93"/>
    </location>
</feature>
<evidence type="ECO:0000256" key="2">
    <source>
        <dbReference type="ARBA" id="ARBA00023015"/>
    </source>
</evidence>
<protein>
    <submittedName>
        <fullName evidence="7">Sigma-70 family RNA polymerase sigma factor</fullName>
    </submittedName>
</protein>
<dbReference type="Proteomes" id="UP000324611">
    <property type="component" value="Unassembled WGS sequence"/>
</dbReference>
<keyword evidence="4" id="KW-0804">Transcription</keyword>
<evidence type="ECO:0000256" key="4">
    <source>
        <dbReference type="ARBA" id="ARBA00023163"/>
    </source>
</evidence>
<evidence type="ECO:0000256" key="1">
    <source>
        <dbReference type="ARBA" id="ARBA00010641"/>
    </source>
</evidence>
<dbReference type="SUPFAM" id="SSF88946">
    <property type="entry name" value="Sigma2 domain of RNA polymerase sigma factors"/>
    <property type="match status" value="1"/>
</dbReference>
<dbReference type="EMBL" id="VUOC01000004">
    <property type="protein sequence ID" value="KAA2240795.1"/>
    <property type="molecule type" value="Genomic_DNA"/>
</dbReference>
<dbReference type="SUPFAM" id="SSF88659">
    <property type="entry name" value="Sigma3 and sigma4 domains of RNA polymerase sigma factors"/>
    <property type="match status" value="1"/>
</dbReference>
<evidence type="ECO:0000259" key="6">
    <source>
        <dbReference type="Pfam" id="PF08281"/>
    </source>
</evidence>
<keyword evidence="3" id="KW-0731">Sigma factor</keyword>
<dbReference type="InterPro" id="IPR013325">
    <property type="entry name" value="RNA_pol_sigma_r2"/>
</dbReference>
<dbReference type="InterPro" id="IPR013324">
    <property type="entry name" value="RNA_pol_sigma_r3/r4-like"/>
</dbReference>
<dbReference type="InterPro" id="IPR013249">
    <property type="entry name" value="RNA_pol_sigma70_r4_t2"/>
</dbReference>
<comment type="similarity">
    <text evidence="1">Belongs to the sigma-70 factor family. ECF subfamily.</text>
</comment>
<dbReference type="InterPro" id="IPR014284">
    <property type="entry name" value="RNA_pol_sigma-70_dom"/>
</dbReference>
<dbReference type="GO" id="GO:0006352">
    <property type="term" value="P:DNA-templated transcription initiation"/>
    <property type="evidence" value="ECO:0007669"/>
    <property type="project" value="InterPro"/>
</dbReference>
<gene>
    <name evidence="7" type="ORF">F0L74_32180</name>
</gene>
<dbReference type="GO" id="GO:0016987">
    <property type="term" value="F:sigma factor activity"/>
    <property type="evidence" value="ECO:0007669"/>
    <property type="project" value="UniProtKB-KW"/>
</dbReference>
<organism evidence="7 8">
    <name type="scientific">Chitinophaga agrisoli</name>
    <dbReference type="NCBI Taxonomy" id="2607653"/>
    <lineage>
        <taxon>Bacteria</taxon>
        <taxon>Pseudomonadati</taxon>
        <taxon>Bacteroidota</taxon>
        <taxon>Chitinophagia</taxon>
        <taxon>Chitinophagales</taxon>
        <taxon>Chitinophagaceae</taxon>
        <taxon>Chitinophaga</taxon>
    </lineage>
</organism>
<dbReference type="AlphaFoldDB" id="A0A5B2VP14"/>
<dbReference type="Gene3D" id="1.10.1740.10">
    <property type="match status" value="1"/>
</dbReference>
<comment type="caution">
    <text evidence="7">The sequence shown here is derived from an EMBL/GenBank/DDBJ whole genome shotgun (WGS) entry which is preliminary data.</text>
</comment>
<dbReference type="GO" id="GO:0003677">
    <property type="term" value="F:DNA binding"/>
    <property type="evidence" value="ECO:0007669"/>
    <property type="project" value="InterPro"/>
</dbReference>
<accession>A0A5B2VP14</accession>
<dbReference type="PANTHER" id="PTHR43133:SF46">
    <property type="entry name" value="RNA POLYMERASE SIGMA-70 FACTOR ECF SUBFAMILY"/>
    <property type="match status" value="1"/>
</dbReference>
<feature type="domain" description="RNA polymerase sigma factor 70 region 4 type 2" evidence="6">
    <location>
        <begin position="125"/>
        <end position="175"/>
    </location>
</feature>
<keyword evidence="8" id="KW-1185">Reference proteome</keyword>
<reference evidence="7 8" key="1">
    <citation type="submission" date="2019-09" db="EMBL/GenBank/DDBJ databases">
        <title>Chitinophaga ginsengihumi sp. nov., isolated from soil of ginseng rhizosphere.</title>
        <authorList>
            <person name="Lee J."/>
        </authorList>
    </citation>
    <scope>NUCLEOTIDE SEQUENCE [LARGE SCALE GENOMIC DNA]</scope>
    <source>
        <strain evidence="7 8">BN140078</strain>
    </source>
</reference>
<evidence type="ECO:0000313" key="7">
    <source>
        <dbReference type="EMBL" id="KAA2240795.1"/>
    </source>
</evidence>
<name>A0A5B2VP14_9BACT</name>
<dbReference type="NCBIfam" id="TIGR02937">
    <property type="entry name" value="sigma70-ECF"/>
    <property type="match status" value="1"/>
</dbReference>
<evidence type="ECO:0000259" key="5">
    <source>
        <dbReference type="Pfam" id="PF04542"/>
    </source>
</evidence>
<keyword evidence="2" id="KW-0805">Transcription regulation</keyword>
<dbReference type="InterPro" id="IPR039425">
    <property type="entry name" value="RNA_pol_sigma-70-like"/>
</dbReference>